<feature type="domain" description="Gamma-glutamylcyclotransferase AIG2-like" evidence="6">
    <location>
        <begin position="4"/>
        <end position="90"/>
    </location>
</feature>
<reference evidence="8" key="1">
    <citation type="submission" date="2013-01" db="EMBL/GenBank/DDBJ databases">
        <title>Draft Genome Sequence of a Mulberry Tree, Morus notabilis C.K. Schneid.</title>
        <authorList>
            <person name="He N."/>
            <person name="Zhao S."/>
        </authorList>
    </citation>
    <scope>NUCLEOTIDE SEQUENCE</scope>
</reference>
<evidence type="ECO:0000313" key="8">
    <source>
        <dbReference type="Proteomes" id="UP000030645"/>
    </source>
</evidence>
<proteinExistence type="inferred from homology"/>
<dbReference type="InterPro" id="IPR036568">
    <property type="entry name" value="GGCT-like_sf"/>
</dbReference>
<comment type="similarity">
    <text evidence="2 5">Belongs to the gamma-glutamylcyclotransferase family.</text>
</comment>
<keyword evidence="3" id="KW-0012">Acyltransferase</keyword>
<protein>
    <recommendedName>
        <fullName evidence="5">Gamma-glutamylcyclotransferase family protein</fullName>
    </recommendedName>
</protein>
<evidence type="ECO:0000256" key="4">
    <source>
        <dbReference type="PIRSR" id="PIRSR639126-1"/>
    </source>
</evidence>
<dbReference type="PANTHER" id="PTHR12510:SF4">
    <property type="entry name" value="GAMMA-GLUTAMYLAMINECYCLOTRANSFERASE"/>
    <property type="match status" value="1"/>
</dbReference>
<feature type="active site" description="Proton acceptor" evidence="4">
    <location>
        <position position="80"/>
    </location>
</feature>
<evidence type="ECO:0000259" key="6">
    <source>
        <dbReference type="Pfam" id="PF06094"/>
    </source>
</evidence>
<dbReference type="STRING" id="981085.W9RYW6"/>
<accession>W9RYW6</accession>
<evidence type="ECO:0000256" key="3">
    <source>
        <dbReference type="ARBA" id="ARBA00023315"/>
    </source>
</evidence>
<dbReference type="Pfam" id="PF06094">
    <property type="entry name" value="GGACT"/>
    <property type="match status" value="1"/>
</dbReference>
<dbReference type="CDD" id="cd06661">
    <property type="entry name" value="GGCT_like"/>
    <property type="match status" value="1"/>
</dbReference>
<evidence type="ECO:0000256" key="1">
    <source>
        <dbReference type="ARBA" id="ARBA00002782"/>
    </source>
</evidence>
<dbReference type="Gene3D" id="3.10.490.10">
    <property type="entry name" value="Gamma-glutamyl cyclotransferase-like"/>
    <property type="match status" value="1"/>
</dbReference>
<keyword evidence="8" id="KW-1185">Reference proteome</keyword>
<dbReference type="InterPro" id="IPR039126">
    <property type="entry name" value="GGACT"/>
</dbReference>
<dbReference type="EMBL" id="KE345304">
    <property type="protein sequence ID" value="EXB99713.1"/>
    <property type="molecule type" value="Genomic_DNA"/>
</dbReference>
<dbReference type="PANTHER" id="PTHR12510">
    <property type="entry name" value="TROPONIN C-AKIN-1 PROTEIN"/>
    <property type="match status" value="1"/>
</dbReference>
<sequence length="93" mass="10558">MLRIFVYGTLKRGFSNHALMRNPISHNDAAFIGTYRTLHAYPPVRDGVPYLINLPGRGHRIRGELYTVTGAGLEPLDDLEGVAVAHYDRYRFE</sequence>
<dbReference type="InterPro" id="IPR013024">
    <property type="entry name" value="GGCT-like"/>
</dbReference>
<dbReference type="InterPro" id="IPR009288">
    <property type="entry name" value="AIG2-like_dom"/>
</dbReference>
<evidence type="ECO:0000256" key="5">
    <source>
        <dbReference type="RuleBase" id="RU367036"/>
    </source>
</evidence>
<keyword evidence="3" id="KW-0808">Transferase</keyword>
<gene>
    <name evidence="7" type="ORF">L484_023242</name>
</gene>
<organism evidence="7 8">
    <name type="scientific">Morus notabilis</name>
    <dbReference type="NCBI Taxonomy" id="981085"/>
    <lineage>
        <taxon>Eukaryota</taxon>
        <taxon>Viridiplantae</taxon>
        <taxon>Streptophyta</taxon>
        <taxon>Embryophyta</taxon>
        <taxon>Tracheophyta</taxon>
        <taxon>Spermatophyta</taxon>
        <taxon>Magnoliopsida</taxon>
        <taxon>eudicotyledons</taxon>
        <taxon>Gunneridae</taxon>
        <taxon>Pentapetalae</taxon>
        <taxon>rosids</taxon>
        <taxon>fabids</taxon>
        <taxon>Rosales</taxon>
        <taxon>Moraceae</taxon>
        <taxon>Moreae</taxon>
        <taxon>Morus</taxon>
    </lineage>
</organism>
<dbReference type="SUPFAM" id="SSF110857">
    <property type="entry name" value="Gamma-glutamyl cyclotransferase-like"/>
    <property type="match status" value="1"/>
</dbReference>
<dbReference type="GO" id="GO:0005829">
    <property type="term" value="C:cytosol"/>
    <property type="evidence" value="ECO:0007669"/>
    <property type="project" value="TreeGrafter"/>
</dbReference>
<evidence type="ECO:0000256" key="2">
    <source>
        <dbReference type="ARBA" id="ARBA00008861"/>
    </source>
</evidence>
<name>W9RYW6_9ROSA</name>
<dbReference type="eggNOG" id="KOG4450">
    <property type="taxonomic scope" value="Eukaryota"/>
</dbReference>
<evidence type="ECO:0000313" key="7">
    <source>
        <dbReference type="EMBL" id="EXB99713.1"/>
    </source>
</evidence>
<dbReference type="Proteomes" id="UP000030645">
    <property type="component" value="Unassembled WGS sequence"/>
</dbReference>
<comment type="function">
    <text evidence="1">Putative gamma-glutamylcyclotransferase.</text>
</comment>
<dbReference type="GO" id="GO:0061929">
    <property type="term" value="F:gamma-glutamylaminecyclotransferase activity"/>
    <property type="evidence" value="ECO:0007669"/>
    <property type="project" value="InterPro"/>
</dbReference>
<dbReference type="AlphaFoldDB" id="W9RYW6"/>
<dbReference type="GO" id="GO:0016746">
    <property type="term" value="F:acyltransferase activity"/>
    <property type="evidence" value="ECO:0007669"/>
    <property type="project" value="UniProtKB-KW"/>
</dbReference>